<dbReference type="AlphaFoldDB" id="A0A0R1H4E8"/>
<feature type="transmembrane region" description="Helical" evidence="1">
    <location>
        <begin position="110"/>
        <end position="131"/>
    </location>
</feature>
<dbReference type="Proteomes" id="UP000050909">
    <property type="component" value="Unassembled WGS sequence"/>
</dbReference>
<feature type="transmembrane region" description="Helical" evidence="1">
    <location>
        <begin position="36"/>
        <end position="54"/>
    </location>
</feature>
<evidence type="ECO:0000313" key="2">
    <source>
        <dbReference type="EMBL" id="KRK38641.1"/>
    </source>
</evidence>
<feature type="transmembrane region" description="Helical" evidence="1">
    <location>
        <begin position="75"/>
        <end position="98"/>
    </location>
</feature>
<keyword evidence="3" id="KW-1185">Reference proteome</keyword>
<keyword evidence="1" id="KW-0812">Transmembrane</keyword>
<proteinExistence type="predicted"/>
<protein>
    <submittedName>
        <fullName evidence="2">Uncharacterized protein</fullName>
    </submittedName>
</protein>
<dbReference type="PATRIC" id="fig|1423722.3.peg.334"/>
<evidence type="ECO:0000256" key="1">
    <source>
        <dbReference type="SAM" id="Phobius"/>
    </source>
</evidence>
<organism evidence="2 3">
    <name type="scientific">Amylolactobacillus amylotrophicus DSM 20534</name>
    <dbReference type="NCBI Taxonomy" id="1423722"/>
    <lineage>
        <taxon>Bacteria</taxon>
        <taxon>Bacillati</taxon>
        <taxon>Bacillota</taxon>
        <taxon>Bacilli</taxon>
        <taxon>Lactobacillales</taxon>
        <taxon>Lactobacillaceae</taxon>
        <taxon>Amylolactobacillus</taxon>
    </lineage>
</organism>
<gene>
    <name evidence="2" type="ORF">FC62_GL000329</name>
</gene>
<reference evidence="2 3" key="1">
    <citation type="journal article" date="2015" name="Genome Announc.">
        <title>Expanding the biotechnology potential of lactobacilli through comparative genomics of 213 strains and associated genera.</title>
        <authorList>
            <person name="Sun Z."/>
            <person name="Harris H.M."/>
            <person name="McCann A."/>
            <person name="Guo C."/>
            <person name="Argimon S."/>
            <person name="Zhang W."/>
            <person name="Yang X."/>
            <person name="Jeffery I.B."/>
            <person name="Cooney J.C."/>
            <person name="Kagawa T.F."/>
            <person name="Liu W."/>
            <person name="Song Y."/>
            <person name="Salvetti E."/>
            <person name="Wrobel A."/>
            <person name="Rasinkangas P."/>
            <person name="Parkhill J."/>
            <person name="Rea M.C."/>
            <person name="O'Sullivan O."/>
            <person name="Ritari J."/>
            <person name="Douillard F.P."/>
            <person name="Paul Ross R."/>
            <person name="Yang R."/>
            <person name="Briner A.E."/>
            <person name="Felis G.E."/>
            <person name="de Vos W.M."/>
            <person name="Barrangou R."/>
            <person name="Klaenhammer T.R."/>
            <person name="Caufield P.W."/>
            <person name="Cui Y."/>
            <person name="Zhang H."/>
            <person name="O'Toole P.W."/>
        </authorList>
    </citation>
    <scope>NUCLEOTIDE SEQUENCE [LARGE SCALE GENOMIC DNA]</scope>
    <source>
        <strain evidence="2 3">DSM 20534</strain>
    </source>
</reference>
<comment type="caution">
    <text evidence="2">The sequence shown here is derived from an EMBL/GenBank/DDBJ whole genome shotgun (WGS) entry which is preliminary data.</text>
</comment>
<sequence length="179" mass="20715">MLNFRWKNWVVPLYLLLALLLDGTFSLNFQQIVHNTHVNASLNLTMIGFVLLALDDDQNKKIIYLGLCFGLVSDWFYYGFLGYSLFLLPLTILAVQYISKAVPFTFTARLIVILLVTFCWQVYQFILYNFFGLGQVGLLDFITSGLPFSLVLSLILTILTYAFWNHLILKYPFFQVKVN</sequence>
<evidence type="ECO:0000313" key="3">
    <source>
        <dbReference type="Proteomes" id="UP000050909"/>
    </source>
</evidence>
<accession>A0A0R1H4E8</accession>
<feature type="transmembrane region" description="Helical" evidence="1">
    <location>
        <begin position="138"/>
        <end position="164"/>
    </location>
</feature>
<keyword evidence="1" id="KW-0472">Membrane</keyword>
<dbReference type="EMBL" id="AZCV01000001">
    <property type="protein sequence ID" value="KRK38641.1"/>
    <property type="molecule type" value="Genomic_DNA"/>
</dbReference>
<name>A0A0R1H4E8_9LACO</name>
<keyword evidence="1" id="KW-1133">Transmembrane helix</keyword>